<feature type="domain" description="Cyclin C-terminal" evidence="8">
    <location>
        <begin position="358"/>
        <end position="472"/>
    </location>
</feature>
<dbReference type="GO" id="GO:0051301">
    <property type="term" value="P:cell division"/>
    <property type="evidence" value="ECO:0007669"/>
    <property type="project" value="UniProtKB-KW"/>
</dbReference>
<keyword evidence="4" id="KW-0131">Cell cycle</keyword>
<comment type="similarity">
    <text evidence="1">Belongs to the cyclin family. Cyclin AB subfamily.</text>
</comment>
<dbReference type="CDD" id="cd20512">
    <property type="entry name" value="CYCLIN_CLBs_yeast_rpt2"/>
    <property type="match status" value="1"/>
</dbReference>
<dbReference type="InterPro" id="IPR039361">
    <property type="entry name" value="Cyclin"/>
</dbReference>
<dbReference type="PIRSF" id="PIRSF001771">
    <property type="entry name" value="Cyclin_A_B_D_E"/>
    <property type="match status" value="1"/>
</dbReference>
<evidence type="ECO:0000256" key="2">
    <source>
        <dbReference type="ARBA" id="ARBA00022618"/>
    </source>
</evidence>
<keyword evidence="2" id="KW-0132">Cell division</keyword>
<dbReference type="GO" id="GO:0016538">
    <property type="term" value="F:cyclin-dependent protein serine/threonine kinase regulator activity"/>
    <property type="evidence" value="ECO:0007669"/>
    <property type="project" value="InterPro"/>
</dbReference>
<reference evidence="9" key="1">
    <citation type="submission" date="2020-05" db="EMBL/GenBank/DDBJ databases">
        <title>Phylogenomic resolution of chytrid fungi.</title>
        <authorList>
            <person name="Stajich J.E."/>
            <person name="Amses K."/>
            <person name="Simmons R."/>
            <person name="Seto K."/>
            <person name="Myers J."/>
            <person name="Bonds A."/>
            <person name="Quandt C.A."/>
            <person name="Barry K."/>
            <person name="Liu P."/>
            <person name="Grigoriev I."/>
            <person name="Longcore J.E."/>
            <person name="James T.Y."/>
        </authorList>
    </citation>
    <scope>NUCLEOTIDE SEQUENCE</scope>
    <source>
        <strain evidence="9">JEL0379</strain>
    </source>
</reference>
<proteinExistence type="inferred from homology"/>
<dbReference type="Gene3D" id="1.10.472.10">
    <property type="entry name" value="Cyclin-like"/>
    <property type="match status" value="2"/>
</dbReference>
<evidence type="ECO:0000256" key="1">
    <source>
        <dbReference type="ARBA" id="ARBA00006955"/>
    </source>
</evidence>
<dbReference type="Pfam" id="PF02984">
    <property type="entry name" value="Cyclin_C"/>
    <property type="match status" value="1"/>
</dbReference>
<dbReference type="AlphaFoldDB" id="A0AAD5TM58"/>
<feature type="region of interest" description="Disordered" evidence="6">
    <location>
        <begin position="99"/>
        <end position="130"/>
    </location>
</feature>
<sequence length="484" mass="54589">MEQIENKRTTRAASVAGQKALGIKQVDNKLPARGALGLAPSKNILRTDKSVALDAKGNKAVLEAKKKPVVTKAKKEIRALPTAKSNLENADPLKNVQKERPVLKRESTAQENKPGVSRVPKRPAVKTETSTLRDVNAGNAAPVRLQPETVPNKTLKTEDEVDVDVDADKENRAAPANAVVPKHVRDDSEDLRALKKVKVNLQEPAQKNEWNDLDAEDEFDPMMVSEYVDDIFKYLLELEIATMPNPHYIDIQDGLAWSMREILIDWIIDLSNHFRLLPETLYTCVNIIDRFLTDRPCSMNKLQLVGLAALFIAAKYEEVNAPSISSIVYFGDGGYVAEDIMKAERYILQILKFELHYPTPLSFLRRCSKAEGYDIQTRTVAKYLMEISIVDHRFLAVRPSVTAAAALYLARKMLQRGPWDANLVHYSGYKEVELAPTVELMTDYLKRQNKTNALYKKYSSRKFLKASYNVHLWIAHTYQQAAAV</sequence>
<feature type="domain" description="Cyclin-like" evidence="7">
    <location>
        <begin position="362"/>
        <end position="443"/>
    </location>
</feature>
<dbReference type="FunFam" id="1.10.472.10:FF:000005">
    <property type="entry name" value="G2/mitotic-specific cyclin B"/>
    <property type="match status" value="1"/>
</dbReference>
<dbReference type="PROSITE" id="PS00292">
    <property type="entry name" value="CYCLINS"/>
    <property type="match status" value="1"/>
</dbReference>
<dbReference type="Proteomes" id="UP001212152">
    <property type="component" value="Unassembled WGS sequence"/>
</dbReference>
<feature type="domain" description="Cyclin-like" evidence="7">
    <location>
        <begin position="265"/>
        <end position="349"/>
    </location>
</feature>
<gene>
    <name evidence="9" type="primary">CLB2</name>
    <name evidence="9" type="ORF">HDU87_002468</name>
</gene>
<evidence type="ECO:0000256" key="5">
    <source>
        <dbReference type="RuleBase" id="RU000383"/>
    </source>
</evidence>
<comment type="caution">
    <text evidence="9">The sequence shown here is derived from an EMBL/GenBank/DDBJ whole genome shotgun (WGS) entry which is preliminary data.</text>
</comment>
<dbReference type="PANTHER" id="PTHR10177">
    <property type="entry name" value="CYCLINS"/>
    <property type="match status" value="1"/>
</dbReference>
<dbReference type="InterPro" id="IPR036915">
    <property type="entry name" value="Cyclin-like_sf"/>
</dbReference>
<evidence type="ECO:0000256" key="6">
    <source>
        <dbReference type="SAM" id="MobiDB-lite"/>
    </source>
</evidence>
<dbReference type="EMBL" id="JADGJQ010000019">
    <property type="protein sequence ID" value="KAJ3179900.1"/>
    <property type="molecule type" value="Genomic_DNA"/>
</dbReference>
<evidence type="ECO:0000259" key="7">
    <source>
        <dbReference type="SMART" id="SM00385"/>
    </source>
</evidence>
<keyword evidence="10" id="KW-1185">Reference proteome</keyword>
<dbReference type="SUPFAM" id="SSF47954">
    <property type="entry name" value="Cyclin-like"/>
    <property type="match status" value="2"/>
</dbReference>
<dbReference type="InterPro" id="IPR006671">
    <property type="entry name" value="Cyclin_N"/>
</dbReference>
<evidence type="ECO:0000256" key="4">
    <source>
        <dbReference type="ARBA" id="ARBA00023306"/>
    </source>
</evidence>
<feature type="compositionally biased region" description="Basic and acidic residues" evidence="6">
    <location>
        <begin position="99"/>
        <end position="108"/>
    </location>
</feature>
<keyword evidence="3 5" id="KW-0195">Cyclin</keyword>
<protein>
    <submittedName>
        <fullName evidence="9">G2/mitotic-specific cyclin</fullName>
    </submittedName>
</protein>
<dbReference type="InterPro" id="IPR013763">
    <property type="entry name" value="Cyclin-like_dom"/>
</dbReference>
<evidence type="ECO:0000256" key="3">
    <source>
        <dbReference type="ARBA" id="ARBA00023127"/>
    </source>
</evidence>
<dbReference type="GO" id="GO:0044772">
    <property type="term" value="P:mitotic cell cycle phase transition"/>
    <property type="evidence" value="ECO:0007669"/>
    <property type="project" value="InterPro"/>
</dbReference>
<evidence type="ECO:0000313" key="9">
    <source>
        <dbReference type="EMBL" id="KAJ3179900.1"/>
    </source>
</evidence>
<dbReference type="SMART" id="SM00385">
    <property type="entry name" value="CYCLIN"/>
    <property type="match status" value="2"/>
</dbReference>
<name>A0AAD5TM58_9FUNG</name>
<evidence type="ECO:0000259" key="8">
    <source>
        <dbReference type="SMART" id="SM01332"/>
    </source>
</evidence>
<organism evidence="9 10">
    <name type="scientific">Geranomyces variabilis</name>
    <dbReference type="NCBI Taxonomy" id="109894"/>
    <lineage>
        <taxon>Eukaryota</taxon>
        <taxon>Fungi</taxon>
        <taxon>Fungi incertae sedis</taxon>
        <taxon>Chytridiomycota</taxon>
        <taxon>Chytridiomycota incertae sedis</taxon>
        <taxon>Chytridiomycetes</taxon>
        <taxon>Spizellomycetales</taxon>
        <taxon>Powellomycetaceae</taxon>
        <taxon>Geranomyces</taxon>
    </lineage>
</organism>
<dbReference type="InterPro" id="IPR048258">
    <property type="entry name" value="Cyclins_cyclin-box"/>
</dbReference>
<dbReference type="InterPro" id="IPR046965">
    <property type="entry name" value="Cyclin_A/B-like"/>
</dbReference>
<dbReference type="InterPro" id="IPR004367">
    <property type="entry name" value="Cyclin_C-dom"/>
</dbReference>
<dbReference type="SMART" id="SM01332">
    <property type="entry name" value="Cyclin_C"/>
    <property type="match status" value="1"/>
</dbReference>
<accession>A0AAD5TM58</accession>
<dbReference type="Pfam" id="PF00134">
    <property type="entry name" value="Cyclin_N"/>
    <property type="match status" value="1"/>
</dbReference>
<evidence type="ECO:0000313" key="10">
    <source>
        <dbReference type="Proteomes" id="UP001212152"/>
    </source>
</evidence>